<dbReference type="InterPro" id="IPR054827">
    <property type="entry name" value="thermosome_alpha"/>
</dbReference>
<dbReference type="GO" id="GO:0051082">
    <property type="term" value="F:unfolded protein binding"/>
    <property type="evidence" value="ECO:0007669"/>
    <property type="project" value="InterPro"/>
</dbReference>
<dbReference type="PROSITE" id="PS00995">
    <property type="entry name" value="TCP1_3"/>
    <property type="match status" value="1"/>
</dbReference>
<dbReference type="InterPro" id="IPR027410">
    <property type="entry name" value="TCP-1-like_intermed_sf"/>
</dbReference>
<evidence type="ECO:0000256" key="6">
    <source>
        <dbReference type="ARBA" id="ARBA00023186"/>
    </source>
</evidence>
<comment type="subcellular location">
    <subcellularLocation>
        <location evidence="1">Cytoplasm</location>
    </subcellularLocation>
</comment>
<dbReference type="GO" id="GO:0005832">
    <property type="term" value="C:chaperonin-containing T-complex"/>
    <property type="evidence" value="ECO:0007669"/>
    <property type="project" value="UniProtKB-ARBA"/>
</dbReference>
<sequence>MAQRINGAQLLGVSQDENGNPVYLMREGTEKKRARGLEAHKSNITIARALANTLRTSLGPRGMDKILVSGDRELTITNDGATILERMEVDNHIARLLVDLSKCQDNEIGDGTTGVVVLAGSLLEHAETLLDKGIHPIRISDGYDMACDVAIKHLENIATTYSFSADNKEPLIKAAMTSLGSKVINRYHRTMAEVAVDAVLRVADLQRNDVDFELIKVRSKIGGKLEDIKIINGFLIDQEMSHPGMRKSINHAKIAVLTCPFEPPKPKTTYKIDVDSVEKYNTLYKEEQQFFINMIEHLKGAGANFVACQWGFDDEANHLLMQNDINAVRWVKGEDIEAIALATGARIIPRFEDISSDKLGYAEVVREVSLGTSSDKVMVFEGLQPQQTTADSVPHMISTVFIRGGNNMIIEEARRSLHDAMCVVRNLIRDPRVIYGGGSAEISCSLAVAEAAEHVGTVEQYALRAFSEALDIIPLTLARNSSIQPIETLAMVKAAQKKTGTHHLGIDCMRRNTIDMKEQNVFETLSSKVQQLLLATQVVRMILKIDEVITDEV</sequence>
<protein>
    <recommendedName>
        <fullName evidence="7">T-complex protein 1 subunit epsilon</fullName>
    </recommendedName>
    <alternativeName>
        <fullName evidence="8">CCT-epsilon</fullName>
    </alternativeName>
</protein>
<evidence type="ECO:0000256" key="7">
    <source>
        <dbReference type="ARBA" id="ARBA00024086"/>
    </source>
</evidence>
<evidence type="ECO:0000256" key="3">
    <source>
        <dbReference type="ARBA" id="ARBA00022490"/>
    </source>
</evidence>
<dbReference type="InterPro" id="IPR012718">
    <property type="entry name" value="Chap_CCT_epsi"/>
</dbReference>
<evidence type="ECO:0000256" key="4">
    <source>
        <dbReference type="ARBA" id="ARBA00022741"/>
    </source>
</evidence>
<dbReference type="AlphaFoldDB" id="E1EVQ1"/>
<evidence type="ECO:0000256" key="9">
    <source>
        <dbReference type="RuleBase" id="RU004187"/>
    </source>
</evidence>
<dbReference type="PANTHER" id="PTHR11353">
    <property type="entry name" value="CHAPERONIN"/>
    <property type="match status" value="1"/>
</dbReference>
<evidence type="ECO:0000256" key="2">
    <source>
        <dbReference type="ARBA" id="ARBA00008020"/>
    </source>
</evidence>
<dbReference type="NCBIfam" id="TIGR02343">
    <property type="entry name" value="chap_CCT_epsi"/>
    <property type="match status" value="1"/>
</dbReference>
<reference evidence="10 11" key="1">
    <citation type="journal article" date="2010" name="BMC Genomics">
        <title>Genome analysis and comparative genomics of a Giardia intestinalis assemblage E isolate.</title>
        <authorList>
            <person name="Jerlstrom-Hultqvist J."/>
            <person name="Franzen O."/>
            <person name="Ankarklev J."/>
            <person name="Xu F."/>
            <person name="Nohynkova E."/>
            <person name="Andersson J.O."/>
            <person name="Svard S.G."/>
            <person name="Andersson B."/>
        </authorList>
    </citation>
    <scope>NUCLEOTIDE SEQUENCE [LARGE SCALE GENOMIC DNA]</scope>
    <source>
        <strain evidence="10 11">P15</strain>
    </source>
</reference>
<keyword evidence="4 9" id="KW-0547">Nucleotide-binding</keyword>
<evidence type="ECO:0000313" key="11">
    <source>
        <dbReference type="Proteomes" id="UP000008974"/>
    </source>
</evidence>
<dbReference type="SUPFAM" id="SSF48592">
    <property type="entry name" value="GroEL equatorial domain-like"/>
    <property type="match status" value="1"/>
</dbReference>
<organism evidence="10 11">
    <name type="scientific">Giardia intestinalis (strain P15)</name>
    <name type="common">Giardia lamblia</name>
    <dbReference type="NCBI Taxonomy" id="658858"/>
    <lineage>
        <taxon>Eukaryota</taxon>
        <taxon>Metamonada</taxon>
        <taxon>Diplomonadida</taxon>
        <taxon>Hexamitidae</taxon>
        <taxon>Giardiinae</taxon>
        <taxon>Giardia</taxon>
    </lineage>
</organism>
<dbReference type="PROSITE" id="PS00751">
    <property type="entry name" value="TCP1_2"/>
    <property type="match status" value="1"/>
</dbReference>
<dbReference type="InterPro" id="IPR027413">
    <property type="entry name" value="GROEL-like_equatorial_sf"/>
</dbReference>
<dbReference type="PRINTS" id="PR00304">
    <property type="entry name" value="TCOMPLEXTCP1"/>
</dbReference>
<evidence type="ECO:0000256" key="5">
    <source>
        <dbReference type="ARBA" id="ARBA00022840"/>
    </source>
</evidence>
<name>E1EVQ1_GIAIA</name>
<comment type="caution">
    <text evidence="10">The sequence shown here is derived from an EMBL/GenBank/DDBJ whole genome shotgun (WGS) entry which is preliminary data.</text>
</comment>
<dbReference type="InterPro" id="IPR027409">
    <property type="entry name" value="GroEL-like_apical_dom_sf"/>
</dbReference>
<dbReference type="FunFam" id="3.50.7.10:FF:000003">
    <property type="entry name" value="T-complex protein 1 subunit epsilon"/>
    <property type="match status" value="1"/>
</dbReference>
<dbReference type="PROSITE" id="PS00750">
    <property type="entry name" value="TCP1_1"/>
    <property type="match status" value="1"/>
</dbReference>
<dbReference type="Proteomes" id="UP000008974">
    <property type="component" value="Unassembled WGS sequence"/>
</dbReference>
<dbReference type="OrthoDB" id="10248520at2759"/>
<dbReference type="Gene3D" id="1.10.560.10">
    <property type="entry name" value="GroEL-like equatorial domain"/>
    <property type="match status" value="1"/>
</dbReference>
<dbReference type="SUPFAM" id="SSF54849">
    <property type="entry name" value="GroEL-intermediate domain like"/>
    <property type="match status" value="1"/>
</dbReference>
<dbReference type="CDD" id="cd03339">
    <property type="entry name" value="TCP1_epsilon"/>
    <property type="match status" value="1"/>
</dbReference>
<dbReference type="GO" id="GO:0140662">
    <property type="term" value="F:ATP-dependent protein folding chaperone"/>
    <property type="evidence" value="ECO:0007669"/>
    <property type="project" value="InterPro"/>
</dbReference>
<comment type="similarity">
    <text evidence="2 9">Belongs to the TCP-1 chaperonin family.</text>
</comment>
<evidence type="ECO:0000256" key="8">
    <source>
        <dbReference type="ARBA" id="ARBA00033325"/>
    </source>
</evidence>
<accession>E1EVQ1</accession>
<keyword evidence="6 9" id="KW-0143">Chaperone</keyword>
<dbReference type="InterPro" id="IPR002423">
    <property type="entry name" value="Cpn60/GroEL/TCP-1"/>
</dbReference>
<dbReference type="SUPFAM" id="SSF52029">
    <property type="entry name" value="GroEL apical domain-like"/>
    <property type="match status" value="1"/>
</dbReference>
<dbReference type="InterPro" id="IPR002194">
    <property type="entry name" value="Chaperonin_TCP-1_CS"/>
</dbReference>
<dbReference type="Gene3D" id="3.30.260.10">
    <property type="entry name" value="TCP-1-like chaperonin intermediate domain"/>
    <property type="match status" value="1"/>
</dbReference>
<dbReference type="InterPro" id="IPR053374">
    <property type="entry name" value="TCP-1_chaperonin"/>
</dbReference>
<dbReference type="InterPro" id="IPR017998">
    <property type="entry name" value="Chaperone_TCP-1"/>
</dbReference>
<dbReference type="VEuPathDB" id="GiardiaDB:GLP15_3506"/>
<keyword evidence="3" id="KW-0963">Cytoplasm</keyword>
<dbReference type="GO" id="GO:0005524">
    <property type="term" value="F:ATP binding"/>
    <property type="evidence" value="ECO:0007669"/>
    <property type="project" value="UniProtKB-KW"/>
</dbReference>
<dbReference type="Gene3D" id="3.50.7.10">
    <property type="entry name" value="GroEL"/>
    <property type="match status" value="1"/>
</dbReference>
<gene>
    <name evidence="10" type="ORF">GLP15_3506</name>
</gene>
<dbReference type="NCBIfam" id="NF041083">
    <property type="entry name" value="thermosome_beta"/>
    <property type="match status" value="1"/>
</dbReference>
<evidence type="ECO:0000313" key="10">
    <source>
        <dbReference type="EMBL" id="EFO65726.1"/>
    </source>
</evidence>
<dbReference type="EMBL" id="ACVC01000009">
    <property type="protein sequence ID" value="EFO65726.1"/>
    <property type="molecule type" value="Genomic_DNA"/>
</dbReference>
<dbReference type="STRING" id="658858.E1EVQ1"/>
<dbReference type="OMA" id="SHPQMPH"/>
<dbReference type="Pfam" id="PF00118">
    <property type="entry name" value="Cpn60_TCP1"/>
    <property type="match status" value="1"/>
</dbReference>
<keyword evidence="5 9" id="KW-0067">ATP-binding</keyword>
<evidence type="ECO:0000256" key="1">
    <source>
        <dbReference type="ARBA" id="ARBA00004496"/>
    </source>
</evidence>
<proteinExistence type="inferred from homology"/>
<dbReference type="NCBIfam" id="NF041082">
    <property type="entry name" value="thermosome_alpha"/>
    <property type="match status" value="1"/>
</dbReference>
<dbReference type="GO" id="GO:0016887">
    <property type="term" value="F:ATP hydrolysis activity"/>
    <property type="evidence" value="ECO:0007669"/>
    <property type="project" value="InterPro"/>
</dbReference>